<protein>
    <recommendedName>
        <fullName evidence="4 5">Protein translation factor SUI1 homolog</fullName>
    </recommendedName>
</protein>
<dbReference type="CDD" id="cd11567">
    <property type="entry name" value="YciH_like"/>
    <property type="match status" value="1"/>
</dbReference>
<dbReference type="InterPro" id="IPR001950">
    <property type="entry name" value="SUI1"/>
</dbReference>
<evidence type="ECO:0000313" key="7">
    <source>
        <dbReference type="EMBL" id="MFA4803709.1"/>
    </source>
</evidence>
<name>A0ABV4T4Z6_9EURY</name>
<dbReference type="PIRSF" id="PIRSF037511">
    <property type="entry name" value="Transl_init_SUI1_pro"/>
    <property type="match status" value="1"/>
</dbReference>
<evidence type="ECO:0000256" key="4">
    <source>
        <dbReference type="HAMAP-Rule" id="MF_00604"/>
    </source>
</evidence>
<dbReference type="GeneID" id="28491749"/>
<dbReference type="NCBIfam" id="TIGR01158">
    <property type="entry name" value="SUI1_rel"/>
    <property type="match status" value="1"/>
</dbReference>
<reference evidence="7 8" key="1">
    <citation type="submission" date="2023-03" db="EMBL/GenBank/DDBJ databases">
        <title>Speciation in Pyrococcus: adaptation to high temperature as a mechanism.</title>
        <authorList>
            <person name="Gu J."/>
        </authorList>
    </citation>
    <scope>NUCLEOTIDE SEQUENCE [LARGE SCALE GENOMIC DNA]</scope>
    <source>
        <strain evidence="7 8">LMOA34</strain>
    </source>
</reference>
<dbReference type="InterPro" id="IPR005872">
    <property type="entry name" value="SUI1_arc_bac"/>
</dbReference>
<evidence type="ECO:0000256" key="5">
    <source>
        <dbReference type="PIRNR" id="PIRNR037511"/>
    </source>
</evidence>
<dbReference type="InterPro" id="IPR050318">
    <property type="entry name" value="DENR/SUI1_TIF"/>
</dbReference>
<dbReference type="PANTHER" id="PTHR12789:SF0">
    <property type="entry name" value="DENSITY-REGULATED PROTEIN"/>
    <property type="match status" value="1"/>
</dbReference>
<accession>A0ABV4T4Z6</accession>
<dbReference type="EMBL" id="JARRIG010000001">
    <property type="protein sequence ID" value="MFA4803709.1"/>
    <property type="molecule type" value="Genomic_DNA"/>
</dbReference>
<organism evidence="7 8">
    <name type="scientific">Pyrococcus kukulkanii</name>
    <dbReference type="NCBI Taxonomy" id="1609559"/>
    <lineage>
        <taxon>Archaea</taxon>
        <taxon>Methanobacteriati</taxon>
        <taxon>Methanobacteriota</taxon>
        <taxon>Thermococci</taxon>
        <taxon>Thermococcales</taxon>
        <taxon>Thermococcaceae</taxon>
        <taxon>Pyrococcus</taxon>
    </lineage>
</organism>
<dbReference type="InterPro" id="IPR036877">
    <property type="entry name" value="SUI1_dom_sf"/>
</dbReference>
<evidence type="ECO:0000313" key="8">
    <source>
        <dbReference type="Proteomes" id="UP001571980"/>
    </source>
</evidence>
<feature type="domain" description="SUI1" evidence="6">
    <location>
        <begin position="24"/>
        <end position="90"/>
    </location>
</feature>
<keyword evidence="3 4" id="KW-0648">Protein biosynthesis</keyword>
<dbReference type="PANTHER" id="PTHR12789">
    <property type="entry name" value="DENSITY-REGULATED PROTEIN HOMOLOG"/>
    <property type="match status" value="1"/>
</dbReference>
<evidence type="ECO:0000256" key="2">
    <source>
        <dbReference type="ARBA" id="ARBA00022845"/>
    </source>
</evidence>
<comment type="caution">
    <text evidence="7">The sequence shown here is derived from an EMBL/GenBank/DDBJ whole genome shotgun (WGS) entry which is preliminary data.</text>
</comment>
<dbReference type="RefSeq" id="WP_010867456.1">
    <property type="nucleotide sequence ID" value="NZ_CP010835.1"/>
</dbReference>
<evidence type="ECO:0000256" key="3">
    <source>
        <dbReference type="ARBA" id="ARBA00022917"/>
    </source>
</evidence>
<proteinExistence type="inferred from homology"/>
<evidence type="ECO:0000259" key="6">
    <source>
        <dbReference type="PROSITE" id="PS50296"/>
    </source>
</evidence>
<keyword evidence="8" id="KW-1185">Reference proteome</keyword>
<dbReference type="Proteomes" id="UP001571980">
    <property type="component" value="Unassembled WGS sequence"/>
</dbReference>
<keyword evidence="2 4" id="KW-0810">Translation regulation</keyword>
<dbReference type="Gene3D" id="3.30.780.10">
    <property type="entry name" value="SUI1-like domain"/>
    <property type="match status" value="1"/>
</dbReference>
<dbReference type="NCBIfam" id="NF002096">
    <property type="entry name" value="PRK00939.1"/>
    <property type="match status" value="1"/>
</dbReference>
<gene>
    <name evidence="7" type="primary">yciH</name>
    <name evidence="7" type="ORF">P8X34_02955</name>
</gene>
<dbReference type="HAMAP" id="MF_00604">
    <property type="entry name" value="SUI1"/>
    <property type="match status" value="1"/>
</dbReference>
<dbReference type="InterPro" id="IPR022851">
    <property type="entry name" value="SUI1_arc"/>
</dbReference>
<sequence length="99" mass="11469">MVPRIVNPLDEMLFKEVLKEQQRIRVYTERARYGKIKTIIEGIDEKEFDLEEIAKKLKAKLACGGTAKNGRIELQGDHRDRIKKLLAELGFSEDLIEVE</sequence>
<comment type="similarity">
    <text evidence="1 4 5">Belongs to the SUI1 family.</text>
</comment>
<dbReference type="SUPFAM" id="SSF55159">
    <property type="entry name" value="eIF1-like"/>
    <property type="match status" value="1"/>
</dbReference>
<evidence type="ECO:0000256" key="1">
    <source>
        <dbReference type="ARBA" id="ARBA00005422"/>
    </source>
</evidence>
<dbReference type="PROSITE" id="PS50296">
    <property type="entry name" value="SUI1"/>
    <property type="match status" value="1"/>
</dbReference>
<dbReference type="Pfam" id="PF01253">
    <property type="entry name" value="SUI1"/>
    <property type="match status" value="1"/>
</dbReference>